<dbReference type="InterPro" id="IPR036075">
    <property type="entry name" value="ARMT-1-like_metal-bd_sf"/>
</dbReference>
<sequence length="302" mass="34117">MKTYLDCIPCFFRQGLEAARMVTDDEEKQRKVLDEIAKELPQIPLNSTPPEMGRKIHKIVQQIADSSDPYKKIKDKYNKIALRLYPKLREIARKGKDPLLMSIRVAIAGNIIDFGVNTHIDIEPEIEQILKQDFAIFDYIPFKKALEYTDELLYIADNSGEVFFDRIMIELMIEKLNKKVTYVVREKPIINDATIEDALFCGIDKIARVISSGSDGPGTFLSLATNEFRSYFNQAKLIISKGQGNYETLSEEDKPIFFLLKAKCPVIAKDLGCKAGDIVLKGQVTSAANHSASFKGEILRSV</sequence>
<organism evidence="2 3">
    <name type="scientific">Aerophobetes bacterium</name>
    <dbReference type="NCBI Taxonomy" id="2030807"/>
    <lineage>
        <taxon>Bacteria</taxon>
        <taxon>Candidatus Aerophobota</taxon>
    </lineage>
</organism>
<dbReference type="PIRSF" id="PIRSF006593">
    <property type="entry name" value="UCP006593"/>
    <property type="match status" value="1"/>
</dbReference>
<protein>
    <submittedName>
        <fullName evidence="2">DUF89 family protein</fullName>
    </submittedName>
</protein>
<proteinExistence type="predicted"/>
<reference evidence="2 3" key="1">
    <citation type="submission" date="2019-03" db="EMBL/GenBank/DDBJ databases">
        <title>Metabolic potential of uncultured bacteria and archaea associated with petroleum seepage in deep-sea sediments.</title>
        <authorList>
            <person name="Dong X."/>
            <person name="Hubert C."/>
        </authorList>
    </citation>
    <scope>NUCLEOTIDE SEQUENCE [LARGE SCALE GENOMIC DNA]</scope>
    <source>
        <strain evidence="2">E29_bin25</strain>
    </source>
</reference>
<feature type="domain" description="Damage-control phosphatase ARMT1-like metal-binding" evidence="1">
    <location>
        <begin position="4"/>
        <end position="278"/>
    </location>
</feature>
<evidence type="ECO:0000313" key="2">
    <source>
        <dbReference type="EMBL" id="TET85327.1"/>
    </source>
</evidence>
<name>A0A523Y1E4_UNCAE</name>
<dbReference type="Gene3D" id="1.10.8.380">
    <property type="entry name" value="Uncharacterised protein PF01937, DUF89, domain 1"/>
    <property type="match status" value="1"/>
</dbReference>
<dbReference type="Gene3D" id="3.40.50.10880">
    <property type="entry name" value="Uncharacterised protein PF01937, DUF89, domain 3"/>
    <property type="match status" value="1"/>
</dbReference>
<dbReference type="Proteomes" id="UP000315669">
    <property type="component" value="Unassembled WGS sequence"/>
</dbReference>
<comment type="caution">
    <text evidence="2">The sequence shown here is derived from an EMBL/GenBank/DDBJ whole genome shotgun (WGS) entry which is preliminary data.</text>
</comment>
<dbReference type="InterPro" id="IPR014444">
    <property type="entry name" value="PH1575-like"/>
</dbReference>
<dbReference type="SUPFAM" id="SSF111321">
    <property type="entry name" value="AF1104-like"/>
    <property type="match status" value="1"/>
</dbReference>
<dbReference type="Pfam" id="PF01937">
    <property type="entry name" value="ARMT1-like_dom"/>
    <property type="match status" value="1"/>
</dbReference>
<accession>A0A523Y1E4</accession>
<dbReference type="InterPro" id="IPR002791">
    <property type="entry name" value="ARMT1-like_metal-bd"/>
</dbReference>
<dbReference type="AlphaFoldDB" id="A0A523Y1E4"/>
<evidence type="ECO:0000313" key="3">
    <source>
        <dbReference type="Proteomes" id="UP000315669"/>
    </source>
</evidence>
<dbReference type="EMBL" id="SOII01000137">
    <property type="protein sequence ID" value="TET85327.1"/>
    <property type="molecule type" value="Genomic_DNA"/>
</dbReference>
<gene>
    <name evidence="2" type="ORF">E3J32_01870</name>
</gene>
<dbReference type="Gene3D" id="1.10.285.20">
    <property type="entry name" value="Uncharacterised protein PF01937, DUF89, domain 2"/>
    <property type="match status" value="1"/>
</dbReference>
<evidence type="ECO:0000259" key="1">
    <source>
        <dbReference type="Pfam" id="PF01937"/>
    </source>
</evidence>